<name>A0A2S1FXB5_9FLOR</name>
<gene>
    <name evidence="2" type="ORF">Grafi_p009</name>
</gene>
<keyword evidence="2" id="KW-0934">Plastid</keyword>
<evidence type="ECO:0000313" key="2">
    <source>
        <dbReference type="EMBL" id="AWD77415.1"/>
    </source>
</evidence>
<dbReference type="InterPro" id="IPR025595">
    <property type="entry name" value="PterinBD-DUF4346"/>
</dbReference>
<reference evidence="2" key="1">
    <citation type="submission" date="2017-12" db="EMBL/GenBank/DDBJ databases">
        <title>Complete Sequences of the chloroplast DNA of the Grateloupia filicina.</title>
        <authorList>
            <person name="Liu T."/>
            <person name="Liu C."/>
            <person name="Li Y."/>
        </authorList>
    </citation>
    <scope>NUCLEOTIDE SEQUENCE</scope>
</reference>
<proteinExistence type="predicted"/>
<dbReference type="AlphaFoldDB" id="A0A2S1FXB5"/>
<feature type="domain" description="DUF4346" evidence="1">
    <location>
        <begin position="7"/>
        <end position="89"/>
    </location>
</feature>
<keyword evidence="2" id="KW-0150">Chloroplast</keyword>
<dbReference type="Pfam" id="PF14251">
    <property type="entry name" value="PterinBD-DUF4346"/>
    <property type="match status" value="1"/>
</dbReference>
<organism evidence="2">
    <name type="scientific">Grateloupia filicina</name>
    <dbReference type="NCBI Taxonomy" id="31455"/>
    <lineage>
        <taxon>Eukaryota</taxon>
        <taxon>Rhodophyta</taxon>
        <taxon>Florideophyceae</taxon>
        <taxon>Rhodymeniophycidae</taxon>
        <taxon>Halymeniales</taxon>
        <taxon>Halymeniaceae</taxon>
        <taxon>Grateloupia</taxon>
    </lineage>
</organism>
<protein>
    <recommendedName>
        <fullName evidence="1">DUF4346 domain-containing protein</fullName>
    </recommendedName>
</protein>
<sequence length="89" mass="10454">MDNFYCLIRLQKNRTISLCLFESIQNSLENYDKNIYPICFTAVSADSMHILLSKHDLFKKLSINHVLYLGQELYKAELSVIFNQSYVQN</sequence>
<accession>A0A2S1FXB5</accession>
<evidence type="ECO:0000259" key="1">
    <source>
        <dbReference type="Pfam" id="PF14251"/>
    </source>
</evidence>
<geneLocation type="chloroplast" evidence="2"/>
<dbReference type="EMBL" id="MG598531">
    <property type="protein sequence ID" value="AWD77415.1"/>
    <property type="molecule type" value="Genomic_DNA"/>
</dbReference>